<dbReference type="Pfam" id="PF18765">
    <property type="entry name" value="Polbeta"/>
    <property type="match status" value="1"/>
</dbReference>
<comment type="caution">
    <text evidence="2">The sequence shown here is derived from an EMBL/GenBank/DDBJ whole genome shotgun (WGS) entry which is preliminary data.</text>
</comment>
<dbReference type="Gene3D" id="1.20.120.330">
    <property type="entry name" value="Nucleotidyltransferases domain 2"/>
    <property type="match status" value="1"/>
</dbReference>
<dbReference type="CDD" id="cd05403">
    <property type="entry name" value="NT_KNTase_like"/>
    <property type="match status" value="1"/>
</dbReference>
<protein>
    <submittedName>
        <fullName evidence="2">Nucleotidyltransferase</fullName>
    </submittedName>
</protein>
<dbReference type="InterPro" id="IPR043519">
    <property type="entry name" value="NT_sf"/>
</dbReference>
<dbReference type="PANTHER" id="PTHR33933:SF1">
    <property type="entry name" value="PROTEIN ADENYLYLTRANSFERASE MNTA-RELATED"/>
    <property type="match status" value="1"/>
</dbReference>
<sequence length="288" mass="33954">MNTKLPKLPEEKLKEIEAIKQVIVDFVDPDKIILYGSYAKGKYVEQVYIRDGIKYFYISDYDLIVVTDNTQVKEYELANELEARIKSRPDINFFMYDIKFLNQELKNGNYFFVPVYYGGVLLYDKGETALVEPGPLSIEQIRRNAQAYYDFWIDNSVEFFESAQDKLQKSIEGKTRNGLTLWFLFQTIESLYSTMLLVFMGIKPKLHNLNKYRKSVNALSEELNVIFPDVKDSHERRLFDLLNRAYIGGKYKMDFDVSIADLKEINERLRKMLEITKRLCLERIDSLR</sequence>
<feature type="domain" description="Polymerase beta nucleotidyltransferase" evidence="1">
    <location>
        <begin position="17"/>
        <end position="109"/>
    </location>
</feature>
<proteinExistence type="predicted"/>
<dbReference type="Gene3D" id="3.30.460.10">
    <property type="entry name" value="Beta Polymerase, domain 2"/>
    <property type="match status" value="1"/>
</dbReference>
<reference evidence="3" key="1">
    <citation type="journal article" date="2019" name="Int. J. Syst. Evol. Microbiol.">
        <title>The Global Catalogue of Microorganisms (GCM) 10K type strain sequencing project: providing services to taxonomists for standard genome sequencing and annotation.</title>
        <authorList>
            <consortium name="The Broad Institute Genomics Platform"/>
            <consortium name="The Broad Institute Genome Sequencing Center for Infectious Disease"/>
            <person name="Wu L."/>
            <person name="Ma J."/>
        </authorList>
    </citation>
    <scope>NUCLEOTIDE SEQUENCE [LARGE SCALE GENOMIC DNA]</scope>
    <source>
        <strain evidence="3">CGMCC 1.15342</strain>
    </source>
</reference>
<evidence type="ECO:0000313" key="3">
    <source>
        <dbReference type="Proteomes" id="UP000597338"/>
    </source>
</evidence>
<organism evidence="2 3">
    <name type="scientific">Parapedobacter defluvii</name>
    <dbReference type="NCBI Taxonomy" id="2045106"/>
    <lineage>
        <taxon>Bacteria</taxon>
        <taxon>Pseudomonadati</taxon>
        <taxon>Bacteroidota</taxon>
        <taxon>Sphingobacteriia</taxon>
        <taxon>Sphingobacteriales</taxon>
        <taxon>Sphingobacteriaceae</taxon>
        <taxon>Parapedobacter</taxon>
    </lineage>
</organism>
<name>A0ABQ1MZJ7_9SPHI</name>
<dbReference type="InterPro" id="IPR052548">
    <property type="entry name" value="Type_VII_TA_antitoxin"/>
</dbReference>
<dbReference type="PANTHER" id="PTHR33933">
    <property type="entry name" value="NUCLEOTIDYLTRANSFERASE"/>
    <property type="match status" value="1"/>
</dbReference>
<accession>A0ABQ1MZJ7</accession>
<evidence type="ECO:0000313" key="2">
    <source>
        <dbReference type="EMBL" id="GGC47762.1"/>
    </source>
</evidence>
<gene>
    <name evidence="2" type="ORF">GCM10011386_44890</name>
</gene>
<dbReference type="Proteomes" id="UP000597338">
    <property type="component" value="Unassembled WGS sequence"/>
</dbReference>
<dbReference type="InterPro" id="IPR041633">
    <property type="entry name" value="Polbeta"/>
</dbReference>
<dbReference type="SUPFAM" id="SSF81301">
    <property type="entry name" value="Nucleotidyltransferase"/>
    <property type="match status" value="1"/>
</dbReference>
<dbReference type="RefSeq" id="WP_188753721.1">
    <property type="nucleotide sequence ID" value="NZ_BMIK01000028.1"/>
</dbReference>
<dbReference type="EMBL" id="BMIK01000028">
    <property type="protein sequence ID" value="GGC47762.1"/>
    <property type="molecule type" value="Genomic_DNA"/>
</dbReference>
<evidence type="ECO:0000259" key="1">
    <source>
        <dbReference type="Pfam" id="PF18765"/>
    </source>
</evidence>
<keyword evidence="3" id="KW-1185">Reference proteome</keyword>